<dbReference type="InterPro" id="IPR036259">
    <property type="entry name" value="MFS_trans_sf"/>
</dbReference>
<evidence type="ECO:0000256" key="2">
    <source>
        <dbReference type="ARBA" id="ARBA00022448"/>
    </source>
</evidence>
<dbReference type="Proteomes" id="UP000199452">
    <property type="component" value="Unassembled WGS sequence"/>
</dbReference>
<feature type="transmembrane region" description="Helical" evidence="7">
    <location>
        <begin position="368"/>
        <end position="385"/>
    </location>
</feature>
<comment type="subcellular location">
    <subcellularLocation>
        <location evidence="1">Cell membrane</location>
        <topology evidence="1">Multi-pass membrane protein</topology>
    </subcellularLocation>
</comment>
<evidence type="ECO:0000313" key="10">
    <source>
        <dbReference type="Proteomes" id="UP000199452"/>
    </source>
</evidence>
<name>A0A1G6N7P8_9BACT</name>
<dbReference type="SUPFAM" id="SSF103473">
    <property type="entry name" value="MFS general substrate transporter"/>
    <property type="match status" value="1"/>
</dbReference>
<evidence type="ECO:0000256" key="1">
    <source>
        <dbReference type="ARBA" id="ARBA00004651"/>
    </source>
</evidence>
<dbReference type="GO" id="GO:0005886">
    <property type="term" value="C:plasma membrane"/>
    <property type="evidence" value="ECO:0007669"/>
    <property type="project" value="UniProtKB-SubCell"/>
</dbReference>
<dbReference type="Pfam" id="PF07690">
    <property type="entry name" value="MFS_1"/>
    <property type="match status" value="2"/>
</dbReference>
<feature type="transmembrane region" description="Helical" evidence="7">
    <location>
        <begin position="317"/>
        <end position="335"/>
    </location>
</feature>
<keyword evidence="4 7" id="KW-0812">Transmembrane</keyword>
<feature type="transmembrane region" description="Helical" evidence="7">
    <location>
        <begin position="439"/>
        <end position="459"/>
    </location>
</feature>
<evidence type="ECO:0000259" key="8">
    <source>
        <dbReference type="PROSITE" id="PS50850"/>
    </source>
</evidence>
<feature type="transmembrane region" description="Helical" evidence="7">
    <location>
        <begin position="147"/>
        <end position="164"/>
    </location>
</feature>
<gene>
    <name evidence="9" type="ORF">SAMN05216323_104113</name>
</gene>
<keyword evidence="6 7" id="KW-0472">Membrane</keyword>
<evidence type="ECO:0000256" key="5">
    <source>
        <dbReference type="ARBA" id="ARBA00022989"/>
    </source>
</evidence>
<dbReference type="STRING" id="1640674.SAMN05216323_104113"/>
<dbReference type="PANTHER" id="PTHR23517">
    <property type="entry name" value="RESISTANCE PROTEIN MDTM, PUTATIVE-RELATED-RELATED"/>
    <property type="match status" value="1"/>
</dbReference>
<organism evidence="9 10">
    <name type="scientific">Williamwhitmania taraxaci</name>
    <dbReference type="NCBI Taxonomy" id="1640674"/>
    <lineage>
        <taxon>Bacteria</taxon>
        <taxon>Pseudomonadati</taxon>
        <taxon>Bacteroidota</taxon>
        <taxon>Bacteroidia</taxon>
        <taxon>Bacteroidales</taxon>
        <taxon>Williamwhitmaniaceae</taxon>
        <taxon>Williamwhitmania</taxon>
    </lineage>
</organism>
<dbReference type="PROSITE" id="PS50850">
    <property type="entry name" value="MFS"/>
    <property type="match status" value="1"/>
</dbReference>
<dbReference type="Gene3D" id="1.20.1250.20">
    <property type="entry name" value="MFS general substrate transporter like domains"/>
    <property type="match status" value="2"/>
</dbReference>
<dbReference type="InterPro" id="IPR050171">
    <property type="entry name" value="MFS_Transporters"/>
</dbReference>
<keyword evidence="10" id="KW-1185">Reference proteome</keyword>
<keyword evidence="3" id="KW-1003">Cell membrane</keyword>
<dbReference type="GO" id="GO:0006857">
    <property type="term" value="P:oligopeptide transport"/>
    <property type="evidence" value="ECO:0007669"/>
    <property type="project" value="InterPro"/>
</dbReference>
<protein>
    <submittedName>
        <fullName evidence="9">Dipeptide/tripeptide permease</fullName>
    </submittedName>
</protein>
<keyword evidence="5 7" id="KW-1133">Transmembrane helix</keyword>
<feature type="transmembrane region" description="Helical" evidence="7">
    <location>
        <begin position="125"/>
        <end position="141"/>
    </location>
</feature>
<keyword evidence="2" id="KW-0813">Transport</keyword>
<dbReference type="InterPro" id="IPR020846">
    <property type="entry name" value="MFS_dom"/>
</dbReference>
<reference evidence="9 10" key="1">
    <citation type="submission" date="2016-09" db="EMBL/GenBank/DDBJ databases">
        <authorList>
            <person name="Capua I."/>
            <person name="De Benedictis P."/>
            <person name="Joannis T."/>
            <person name="Lombin L.H."/>
            <person name="Cattoli G."/>
        </authorList>
    </citation>
    <scope>NUCLEOTIDE SEQUENCE [LARGE SCALE GENOMIC DNA]</scope>
    <source>
        <strain evidence="9 10">A7P-90m</strain>
    </source>
</reference>
<feature type="transmembrane region" description="Helical" evidence="7">
    <location>
        <begin position="212"/>
        <end position="234"/>
    </location>
</feature>
<evidence type="ECO:0000256" key="4">
    <source>
        <dbReference type="ARBA" id="ARBA00022692"/>
    </source>
</evidence>
<feature type="transmembrane region" description="Helical" evidence="7">
    <location>
        <begin position="97"/>
        <end position="118"/>
    </location>
</feature>
<dbReference type="InterPro" id="IPR018456">
    <property type="entry name" value="PTR2_symporter_CS"/>
</dbReference>
<sequence>MFKDPQHIKQLRIFKKKSNRVEKPSKIQSLQKIKQPTMSQNLNQVPAKKGFSKNYWTVILMEFFERGSYYGVMSVLSVYLVLSTTEGGLGFSKESVGVIKSTITPLLYFLPILSGAIADRYGYRKTLFFAFAVMSTGYFLTSQMTSYTPVFLSLIFMAVGAGFFKPIISGTIARETNESNSSLGFGIYYWSINMGAFLVPLLLIPYLKSFSWTYIFLMAGFGTGWLLLVNFFIYKEPARPKTGKSVGQVLADAVLVLKDYRFILMIIIYSGFWILYFQMFDSVLWFLKEKIDTTPVNGAINSMLSLFIDKPNWHFDAEHVTVVNALTIICLQLVISKIVNKFKALPTMIFGIGLGTMGIAMLAISSNVWVFIFGLFIFSLGEMTAHPKFISYVGLIAPPDKKALYLGYSFLYGVIGSGVGGILGATLYVSLVEKQNNGFAFWGIFVLIGIATMIGLLLFNKFLAPRKS</sequence>
<proteinExistence type="predicted"/>
<dbReference type="PANTHER" id="PTHR23517:SF2">
    <property type="entry name" value="MULTIDRUG RESISTANCE PROTEIN MDTH"/>
    <property type="match status" value="1"/>
</dbReference>
<feature type="transmembrane region" description="Helical" evidence="7">
    <location>
        <begin position="405"/>
        <end position="427"/>
    </location>
</feature>
<dbReference type="GO" id="GO:0022857">
    <property type="term" value="F:transmembrane transporter activity"/>
    <property type="evidence" value="ECO:0007669"/>
    <property type="project" value="InterPro"/>
</dbReference>
<evidence type="ECO:0000256" key="3">
    <source>
        <dbReference type="ARBA" id="ARBA00022475"/>
    </source>
</evidence>
<feature type="transmembrane region" description="Helical" evidence="7">
    <location>
        <begin position="342"/>
        <end position="362"/>
    </location>
</feature>
<feature type="transmembrane region" description="Helical" evidence="7">
    <location>
        <begin position="185"/>
        <end position="206"/>
    </location>
</feature>
<dbReference type="PROSITE" id="PS01023">
    <property type="entry name" value="PTR2_2"/>
    <property type="match status" value="1"/>
</dbReference>
<evidence type="ECO:0000313" key="9">
    <source>
        <dbReference type="EMBL" id="SDC63474.1"/>
    </source>
</evidence>
<dbReference type="EMBL" id="FMYP01000041">
    <property type="protein sequence ID" value="SDC63474.1"/>
    <property type="molecule type" value="Genomic_DNA"/>
</dbReference>
<accession>A0A1G6N7P8</accession>
<evidence type="ECO:0000256" key="6">
    <source>
        <dbReference type="ARBA" id="ARBA00023136"/>
    </source>
</evidence>
<feature type="transmembrane region" description="Helical" evidence="7">
    <location>
        <begin position="262"/>
        <end position="280"/>
    </location>
</feature>
<feature type="transmembrane region" description="Helical" evidence="7">
    <location>
        <begin position="69"/>
        <end position="91"/>
    </location>
</feature>
<evidence type="ECO:0000256" key="7">
    <source>
        <dbReference type="SAM" id="Phobius"/>
    </source>
</evidence>
<feature type="domain" description="Major facilitator superfamily (MFS) profile" evidence="8">
    <location>
        <begin position="55"/>
        <end position="467"/>
    </location>
</feature>
<dbReference type="InterPro" id="IPR011701">
    <property type="entry name" value="MFS"/>
</dbReference>
<dbReference type="AlphaFoldDB" id="A0A1G6N7P8"/>